<reference evidence="2 3" key="1">
    <citation type="submission" date="2014-05" db="EMBL/GenBank/DDBJ databases">
        <title>Draft Genome Sequence of Kitasatospora cheerisanensis KCTC 2395.</title>
        <authorList>
            <person name="Nam D.H."/>
        </authorList>
    </citation>
    <scope>NUCLEOTIDE SEQUENCE [LARGE SCALE GENOMIC DNA]</scope>
    <source>
        <strain evidence="2 3">KCTC 2395</strain>
    </source>
</reference>
<feature type="compositionally biased region" description="Basic and acidic residues" evidence="1">
    <location>
        <begin position="137"/>
        <end position="149"/>
    </location>
</feature>
<sequence>MRCDLCDHDLATSDLPPSRWYREIRICTWCRAVVRVGLDGSIVRQSYSAWDLRWEAARTDMLPEPRRHAYGYFRRTLCGIERPDMSGSPFGMWGGEPDECPECTAEALAIDARWPEDRREDPGRTLLPASGPGPVHPSERDPLPDELGHPDVPLPEPRWSPHTRVLAERPAAPATDRHRTLGDGPSALRLPVCWAGYGIGPYRPYDGDGRTFAWLQAYPPDRVPPLDEARFTGDYAWFGETGEPLEHRTAVTDPIAAELARDGLRLPADFVTLITRARLHRCLDRVGGGARTDVSAPVPSPLDPADRMVAFFRDQQSCFVWYLYLHHSGRSAVVGSGRDFTVEWGVRYGPDGEVVAPPRPELFWTAPSTEVFAYRFLAEGSLIDAIEERARPAELDPEHLAYLAHYRSGVSAGKGR</sequence>
<feature type="compositionally biased region" description="Basic and acidic residues" evidence="1">
    <location>
        <begin position="113"/>
        <end position="123"/>
    </location>
</feature>
<evidence type="ECO:0000313" key="2">
    <source>
        <dbReference type="EMBL" id="KDN80952.1"/>
    </source>
</evidence>
<organism evidence="2 3">
    <name type="scientific">Kitasatospora cheerisanensis KCTC 2395</name>
    <dbReference type="NCBI Taxonomy" id="1348663"/>
    <lineage>
        <taxon>Bacteria</taxon>
        <taxon>Bacillati</taxon>
        <taxon>Actinomycetota</taxon>
        <taxon>Actinomycetes</taxon>
        <taxon>Kitasatosporales</taxon>
        <taxon>Streptomycetaceae</taxon>
        <taxon>Kitasatospora</taxon>
    </lineage>
</organism>
<comment type="caution">
    <text evidence="2">The sequence shown here is derived from an EMBL/GenBank/DDBJ whole genome shotgun (WGS) entry which is preliminary data.</text>
</comment>
<dbReference type="OrthoDB" id="185014at2"/>
<evidence type="ECO:0000313" key="3">
    <source>
        <dbReference type="Proteomes" id="UP000027178"/>
    </source>
</evidence>
<proteinExistence type="predicted"/>
<dbReference type="PATRIC" id="fig|1348663.4.peg.7062"/>
<dbReference type="AlphaFoldDB" id="A0A066YIF8"/>
<dbReference type="Proteomes" id="UP000027178">
    <property type="component" value="Unassembled WGS sequence"/>
</dbReference>
<dbReference type="EMBL" id="JNBY01000158">
    <property type="protein sequence ID" value="KDN80952.1"/>
    <property type="molecule type" value="Genomic_DNA"/>
</dbReference>
<dbReference type="RefSeq" id="WP_051653756.1">
    <property type="nucleotide sequence ID" value="NZ_KK853997.1"/>
</dbReference>
<accession>A0A066YIF8</accession>
<dbReference type="HOGENOM" id="CLU_660187_0_0_11"/>
<dbReference type="eggNOG" id="ENOG50320TF">
    <property type="taxonomic scope" value="Bacteria"/>
</dbReference>
<feature type="region of interest" description="Disordered" evidence="1">
    <location>
        <begin position="111"/>
        <end position="162"/>
    </location>
</feature>
<name>A0A066YIF8_9ACTN</name>
<protein>
    <submittedName>
        <fullName evidence="2">Uncharacterized protein</fullName>
    </submittedName>
</protein>
<gene>
    <name evidence="2" type="ORF">KCH_73050</name>
</gene>
<evidence type="ECO:0000256" key="1">
    <source>
        <dbReference type="SAM" id="MobiDB-lite"/>
    </source>
</evidence>
<keyword evidence="3" id="KW-1185">Reference proteome</keyword>